<evidence type="ECO:0000256" key="4">
    <source>
        <dbReference type="SAM" id="MobiDB-lite"/>
    </source>
</evidence>
<dbReference type="Pfam" id="PF00561">
    <property type="entry name" value="Abhydrolase_1"/>
    <property type="match status" value="1"/>
</dbReference>
<dbReference type="Gene3D" id="3.40.50.1820">
    <property type="entry name" value="alpha/beta hydrolase"/>
    <property type="match status" value="1"/>
</dbReference>
<feature type="domain" description="AB hydrolase-1" evidence="6">
    <location>
        <begin position="96"/>
        <end position="257"/>
    </location>
</feature>
<feature type="region of interest" description="Disordered" evidence="4">
    <location>
        <begin position="507"/>
        <end position="527"/>
    </location>
</feature>
<proteinExistence type="inferred from homology"/>
<organism evidence="8 9">
    <name type="scientific">Streptomyces eurythermus</name>
    <dbReference type="NCBI Taxonomy" id="42237"/>
    <lineage>
        <taxon>Bacteria</taxon>
        <taxon>Bacillati</taxon>
        <taxon>Actinomycetota</taxon>
        <taxon>Actinomycetes</taxon>
        <taxon>Kitasatosporales</taxon>
        <taxon>Streptomycetaceae</taxon>
        <taxon>Streptomyces</taxon>
    </lineage>
</organism>
<dbReference type="InterPro" id="IPR029058">
    <property type="entry name" value="AB_hydrolase_fold"/>
</dbReference>
<dbReference type="Pfam" id="PF08386">
    <property type="entry name" value="Abhydrolase_4"/>
    <property type="match status" value="1"/>
</dbReference>
<dbReference type="SUPFAM" id="SSF53474">
    <property type="entry name" value="alpha/beta-Hydrolases"/>
    <property type="match status" value="1"/>
</dbReference>
<comment type="similarity">
    <text evidence="1">Belongs to the peptidase S33 family.</text>
</comment>
<accession>A0ABW6YU64</accession>
<sequence length="527" mass="57125">MRSSRTASLLAAGAAAVMVPVLLPATASATPSATTDPLGRYVTQKPAWHRCDPDTPAAFQCATIKVPLDYGRPGGRKLDLAISRWKTSTKKQHRGALLLNPGGPGGSGLDMPLYMGGVLPASVKNTYDLVGFDPRGVGQSSPVGCGLTDKELNWERPYKEATFAKDVAWARTVAEKCHARQGDKLRHISTRDTARDMDVIRAVLGEKKISYLGYSYGTYLGAVYTQMFPHRTDRFVLDSAVDPARVWRGMIQVWAEGAEPAFTRWTKWTAERNSAYRLGATPEAVRKTFYDLVAQADRKPIDVDGTRMTGDDIRLSSRAVFFSVRDAAEWVVTLKKAAAGTPAGRGLKAPAPVAPSFARAVPEDNGDAAFWSVLCADQRDWPRDPEQYRADAIRDKKKYPLYGDFGSTIKPCAFWKTGGERTTKVDNKVRALILQNEWDSQTPLTSGQGLRRAMKGAKMVTVAGGVGHGVYGNKSCADKTATTYLTTGKLPSKDITCKATPQAAERGSLLPLPLPGSRGLPGPGGRF</sequence>
<feature type="domain" description="Peptidase S33 tripeptidyl aminopeptidase-like C-terminal" evidence="7">
    <location>
        <begin position="402"/>
        <end position="497"/>
    </location>
</feature>
<dbReference type="InterPro" id="IPR051601">
    <property type="entry name" value="Serine_prot/Carboxylest_S33"/>
</dbReference>
<dbReference type="EMBL" id="JBICBM010000005">
    <property type="protein sequence ID" value="MFF9882391.1"/>
    <property type="molecule type" value="Genomic_DNA"/>
</dbReference>
<dbReference type="InterPro" id="IPR000073">
    <property type="entry name" value="AB_hydrolase_1"/>
</dbReference>
<keyword evidence="9" id="KW-1185">Reference proteome</keyword>
<evidence type="ECO:0000256" key="5">
    <source>
        <dbReference type="SAM" id="SignalP"/>
    </source>
</evidence>
<evidence type="ECO:0000256" key="1">
    <source>
        <dbReference type="ARBA" id="ARBA00010088"/>
    </source>
</evidence>
<comment type="caution">
    <text evidence="8">The sequence shown here is derived from an EMBL/GenBank/DDBJ whole genome shotgun (WGS) entry which is preliminary data.</text>
</comment>
<protein>
    <submittedName>
        <fullName evidence="8">Alpha/beta hydrolase</fullName>
    </submittedName>
</protein>
<dbReference type="PANTHER" id="PTHR43248">
    <property type="entry name" value="2-SUCCINYL-6-HYDROXY-2,4-CYCLOHEXADIENE-1-CARBOXYLATE SYNTHASE"/>
    <property type="match status" value="1"/>
</dbReference>
<evidence type="ECO:0000313" key="9">
    <source>
        <dbReference type="Proteomes" id="UP001603418"/>
    </source>
</evidence>
<feature type="compositionally biased region" description="Low complexity" evidence="4">
    <location>
        <begin position="507"/>
        <end position="518"/>
    </location>
</feature>
<dbReference type="InterPro" id="IPR013595">
    <property type="entry name" value="Pept_S33_TAP-like_C"/>
</dbReference>
<evidence type="ECO:0000313" key="8">
    <source>
        <dbReference type="EMBL" id="MFF9882391.1"/>
    </source>
</evidence>
<name>A0ABW6YU64_9ACTN</name>
<dbReference type="GO" id="GO:0016787">
    <property type="term" value="F:hydrolase activity"/>
    <property type="evidence" value="ECO:0007669"/>
    <property type="project" value="UniProtKB-KW"/>
</dbReference>
<feature type="chain" id="PRO_5046716380" evidence="5">
    <location>
        <begin position="30"/>
        <end position="527"/>
    </location>
</feature>
<dbReference type="RefSeq" id="WP_037701065.1">
    <property type="nucleotide sequence ID" value="NZ_JBEYZS010000110.1"/>
</dbReference>
<keyword evidence="3 8" id="KW-0378">Hydrolase</keyword>
<gene>
    <name evidence="8" type="ORF">ACF1HC_12400</name>
</gene>
<evidence type="ECO:0000256" key="2">
    <source>
        <dbReference type="ARBA" id="ARBA00022729"/>
    </source>
</evidence>
<dbReference type="Proteomes" id="UP001603418">
    <property type="component" value="Unassembled WGS sequence"/>
</dbReference>
<evidence type="ECO:0000256" key="3">
    <source>
        <dbReference type="ARBA" id="ARBA00022801"/>
    </source>
</evidence>
<reference evidence="8 9" key="1">
    <citation type="submission" date="2024-10" db="EMBL/GenBank/DDBJ databases">
        <title>The Natural Products Discovery Center: Release of the First 8490 Sequenced Strains for Exploring Actinobacteria Biosynthetic Diversity.</title>
        <authorList>
            <person name="Kalkreuter E."/>
            <person name="Kautsar S.A."/>
            <person name="Yang D."/>
            <person name="Bader C.D."/>
            <person name="Teijaro C.N."/>
            <person name="Fluegel L."/>
            <person name="Davis C.M."/>
            <person name="Simpson J.R."/>
            <person name="Lauterbach L."/>
            <person name="Steele A.D."/>
            <person name="Gui C."/>
            <person name="Meng S."/>
            <person name="Li G."/>
            <person name="Viehrig K."/>
            <person name="Ye F."/>
            <person name="Su P."/>
            <person name="Kiefer A.F."/>
            <person name="Nichols A."/>
            <person name="Cepeda A.J."/>
            <person name="Yan W."/>
            <person name="Fan B."/>
            <person name="Jiang Y."/>
            <person name="Adhikari A."/>
            <person name="Zheng C.-J."/>
            <person name="Schuster L."/>
            <person name="Cowan T.M."/>
            <person name="Smanski M.J."/>
            <person name="Chevrette M.G."/>
            <person name="De Carvalho L.P.S."/>
            <person name="Shen B."/>
        </authorList>
    </citation>
    <scope>NUCLEOTIDE SEQUENCE [LARGE SCALE GENOMIC DNA]</scope>
    <source>
        <strain evidence="8 9">NPDC013366</strain>
    </source>
</reference>
<dbReference type="PANTHER" id="PTHR43248:SF29">
    <property type="entry name" value="TRIPEPTIDYL AMINOPEPTIDASE"/>
    <property type="match status" value="1"/>
</dbReference>
<evidence type="ECO:0000259" key="6">
    <source>
        <dbReference type="Pfam" id="PF00561"/>
    </source>
</evidence>
<keyword evidence="2 5" id="KW-0732">Signal</keyword>
<evidence type="ECO:0000259" key="7">
    <source>
        <dbReference type="Pfam" id="PF08386"/>
    </source>
</evidence>
<feature type="signal peptide" evidence="5">
    <location>
        <begin position="1"/>
        <end position="29"/>
    </location>
</feature>